<dbReference type="InterPro" id="IPR037524">
    <property type="entry name" value="PA14/GLEYA"/>
</dbReference>
<evidence type="ECO:0000259" key="9">
    <source>
        <dbReference type="PROSITE" id="PS51820"/>
    </source>
</evidence>
<dbReference type="InterPro" id="IPR011658">
    <property type="entry name" value="PA14_dom"/>
</dbReference>
<sequence>MSLAHYCLLLAIVTLLGLANVVSATTAACLPSNSRKNGMNVNFYQYSLMDSSTYSNAAYMAYQYADKVKLGSVSGQTDISINYNLPCVTTSGTYQCPQEDAYDNWRCRGKGRCSNSQAVSYWSTDLFGFYTTPTNITLEITGYFLPPQTGSYTFSFATVDDSAILSVGGSIAFECCAQEQPPITSTNFTINGIKPWHGSLPDNIAGTVYMYAGFYYPMKIVYSNAVSWGTLPISVTLPDGTTVSDDFEGYVYTFDNNLSQSNCTIPDPSNYTVSTTITTTEPWTGTFTSTSTEMTTITGTNGVPTDETIIVVKTPTTASTAITTTEPWTRTFTSTPTEMTTVTGTNGLPTDETIIVIRTPTTANTIITTTEPWTGTFTSTSTEMTTVTGTNGVPTDETIIVVKTPTTANTIITTTEPWTGTFTSTSTEMTTVTGTNGVPTDETVIVVKTPTTAISSSLSSSSGQITSSITSSRPIITPFYPSNGTSVISSSDTSSLVTSSLVTSSLVTSSVISSSVTSSLVTSSVISSSVISSSVISSSVISSSVISSSTTTSTSIFSESSTSSVIPTSSSTSGSSESKTSSASSSSSSSSISSESPKSTYSSSSLPPVTSATTSQETASSLPPVTSATTSQEITSSLPPVISTTTSQETASSLPPATTTKTSEQTTLVTVTSCESHVCTESISSAIVSTATVIVSGVTTEYTTWCPISTTEITKQTTETTKQTKGTTEQTTETTKQTTVVTISSCESDICSKTASPAIVSTSTATINGVTTEYTTWCPISTTESKQQTTLVTVTSCESGVCSETASPAIVSTATATVNDVVTVYPTWRPQTTNEQSVSSKMNSATSETTTNTGAAETKTAVTSSLSRFNHAETQTASATDVIGHSSSVVSVSETGNTKSLTSSGLSTMSQQPRSTPASSMVGSSTASLEISTYAGSANSLLAGSGLSVFIASLLLAII</sequence>
<feature type="domain" description="PA14" evidence="9">
    <location>
        <begin position="92"/>
        <end position="249"/>
    </location>
</feature>
<dbReference type="VEuPathDB" id="FungiDB:YAL063C"/>
<protein>
    <submittedName>
        <fullName evidence="10">Flox protein</fullName>
    </submittedName>
</protein>
<dbReference type="AlphaFoldDB" id="A0A455R4M8"/>
<dbReference type="GO" id="GO:0000128">
    <property type="term" value="P:flocculation"/>
    <property type="evidence" value="ECO:0007669"/>
    <property type="project" value="InterPro"/>
</dbReference>
<feature type="signal peptide" evidence="8">
    <location>
        <begin position="1"/>
        <end position="24"/>
    </location>
</feature>
<feature type="region of interest" description="Disordered" evidence="7">
    <location>
        <begin position="832"/>
        <end position="864"/>
    </location>
</feature>
<evidence type="ECO:0000313" key="10">
    <source>
        <dbReference type="EMBL" id="BBF98343.1"/>
    </source>
</evidence>
<dbReference type="VEuPathDB" id="FungiDB:YAR050W"/>
<evidence type="ECO:0000256" key="4">
    <source>
        <dbReference type="ARBA" id="ARBA00022729"/>
    </source>
</evidence>
<dbReference type="EMBL" id="LC416551">
    <property type="protein sequence ID" value="BBF98343.1"/>
    <property type="molecule type" value="Genomic_DNA"/>
</dbReference>
<reference evidence="10" key="1">
    <citation type="submission" date="2018-08" db="EMBL/GenBank/DDBJ databases">
        <title>Saccharomyces cerevisiae increases its robustness by alteration of cell wall and metabolic functions via its modified key regulator.</title>
        <authorList>
            <person name="Kahar P."/>
            <person name="Kihira C."/>
            <person name="Otsuka H."/>
            <person name="Ishizaki M."/>
            <person name="Yasuda M."/>
            <person name="Itomi A."/>
            <person name="Azmi N."/>
            <person name="Matsumoto H."/>
            <person name="Ogino C."/>
            <person name="Kondo A."/>
        </authorList>
    </citation>
    <scope>NUCLEOTIDE SEQUENCE</scope>
    <source>
        <strain evidence="10">F118</strain>
    </source>
</reference>
<keyword evidence="4 8" id="KW-0732">Signal</keyword>
<keyword evidence="3" id="KW-0336">GPI-anchor</keyword>
<dbReference type="InterPro" id="IPR025928">
    <property type="entry name" value="Flocculin_t3_rpt"/>
</dbReference>
<evidence type="ECO:0000256" key="6">
    <source>
        <dbReference type="ARBA" id="ARBA00023288"/>
    </source>
</evidence>
<evidence type="ECO:0000256" key="2">
    <source>
        <dbReference type="ARBA" id="ARBA00009615"/>
    </source>
</evidence>
<dbReference type="SMR" id="A0A455R4M8"/>
<feature type="compositionally biased region" description="Low complexity" evidence="7">
    <location>
        <begin position="561"/>
        <end position="621"/>
    </location>
</feature>
<comment type="subcellular location">
    <subcellularLocation>
        <location evidence="1">Membrane</location>
        <topology evidence="1">Lipid-anchor</topology>
        <topology evidence="1">GPI-anchor</topology>
    </subcellularLocation>
</comment>
<keyword evidence="5" id="KW-0325">Glycoprotein</keyword>
<feature type="region of interest" description="Disordered" evidence="7">
    <location>
        <begin position="561"/>
        <end position="665"/>
    </location>
</feature>
<dbReference type="InterPro" id="IPR001389">
    <property type="entry name" value="Flocculin"/>
</dbReference>
<dbReference type="Pfam" id="PF13928">
    <property type="entry name" value="Flocculin_t3"/>
    <property type="match status" value="3"/>
</dbReference>
<feature type="compositionally biased region" description="Low complexity" evidence="7">
    <location>
        <begin position="843"/>
        <end position="861"/>
    </location>
</feature>
<feature type="region of interest" description="Disordered" evidence="7">
    <location>
        <begin position="893"/>
        <end position="921"/>
    </location>
</feature>
<evidence type="ECO:0000256" key="1">
    <source>
        <dbReference type="ARBA" id="ARBA00004589"/>
    </source>
</evidence>
<evidence type="ECO:0000256" key="7">
    <source>
        <dbReference type="SAM" id="MobiDB-lite"/>
    </source>
</evidence>
<dbReference type="Gene3D" id="2.60.120.1560">
    <property type="match status" value="1"/>
</dbReference>
<comment type="similarity">
    <text evidence="2">Belongs to the flocculin family.</text>
</comment>
<keyword evidence="6" id="KW-0449">Lipoprotein</keyword>
<dbReference type="GO" id="GO:0098552">
    <property type="term" value="C:side of membrane"/>
    <property type="evidence" value="ECO:0007669"/>
    <property type="project" value="UniProtKB-KW"/>
</dbReference>
<dbReference type="Pfam" id="PF00624">
    <property type="entry name" value="Flocculin"/>
    <property type="match status" value="4"/>
</dbReference>
<proteinExistence type="inferred from homology"/>
<dbReference type="PROSITE" id="PS51820">
    <property type="entry name" value="PA14"/>
    <property type="match status" value="1"/>
</dbReference>
<evidence type="ECO:0000256" key="3">
    <source>
        <dbReference type="ARBA" id="ARBA00022622"/>
    </source>
</evidence>
<dbReference type="SMART" id="SM00758">
    <property type="entry name" value="PA14"/>
    <property type="match status" value="1"/>
</dbReference>
<feature type="compositionally biased region" description="Polar residues" evidence="7">
    <location>
        <begin position="832"/>
        <end position="842"/>
    </location>
</feature>
<feature type="compositionally biased region" description="Polar residues" evidence="7">
    <location>
        <begin position="894"/>
        <end position="921"/>
    </location>
</feature>
<name>A0A455R4M8_YEASX</name>
<organism evidence="10">
    <name type="scientific">Saccharomyces cerevisiae</name>
    <name type="common">Baker's yeast</name>
    <dbReference type="NCBI Taxonomy" id="4932"/>
    <lineage>
        <taxon>Eukaryota</taxon>
        <taxon>Fungi</taxon>
        <taxon>Dikarya</taxon>
        <taxon>Ascomycota</taxon>
        <taxon>Saccharomycotina</taxon>
        <taxon>Saccharomycetes</taxon>
        <taxon>Saccharomycetales</taxon>
        <taxon>Saccharomycetaceae</taxon>
        <taxon>Saccharomyces</taxon>
    </lineage>
</organism>
<feature type="compositionally biased region" description="Polar residues" evidence="7">
    <location>
        <begin position="623"/>
        <end position="665"/>
    </location>
</feature>
<dbReference type="Gene3D" id="6.20.60.20">
    <property type="match status" value="1"/>
</dbReference>
<evidence type="ECO:0000256" key="5">
    <source>
        <dbReference type="ARBA" id="ARBA00023180"/>
    </source>
</evidence>
<evidence type="ECO:0000256" key="8">
    <source>
        <dbReference type="SAM" id="SignalP"/>
    </source>
</evidence>
<feature type="chain" id="PRO_5019808743" evidence="8">
    <location>
        <begin position="25"/>
        <end position="959"/>
    </location>
</feature>
<dbReference type="Pfam" id="PF07691">
    <property type="entry name" value="PA14"/>
    <property type="match status" value="1"/>
</dbReference>
<keyword evidence="3" id="KW-0472">Membrane</keyword>
<accession>A0A455R4M8</accession>